<dbReference type="InterPro" id="IPR028098">
    <property type="entry name" value="Glyco_trans_4-like_N"/>
</dbReference>
<evidence type="ECO:0000313" key="3">
    <source>
        <dbReference type="EMBL" id="AEE17298.1"/>
    </source>
</evidence>
<organism evidence="3 4">
    <name type="scientific">Treponema brennaborense (strain DSM 12168 / CIP 105900 / DD5/3)</name>
    <dbReference type="NCBI Taxonomy" id="906968"/>
    <lineage>
        <taxon>Bacteria</taxon>
        <taxon>Pseudomonadati</taxon>
        <taxon>Spirochaetota</taxon>
        <taxon>Spirochaetia</taxon>
        <taxon>Spirochaetales</taxon>
        <taxon>Treponemataceae</taxon>
        <taxon>Treponema</taxon>
    </lineage>
</organism>
<evidence type="ECO:0000313" key="4">
    <source>
        <dbReference type="Proteomes" id="UP000006546"/>
    </source>
</evidence>
<dbReference type="HOGENOM" id="CLU_028014_3_2_12"/>
<dbReference type="eggNOG" id="COG0438">
    <property type="taxonomic scope" value="Bacteria"/>
</dbReference>
<dbReference type="KEGG" id="tbe:Trebr_1879"/>
<evidence type="ECO:0000256" key="1">
    <source>
        <dbReference type="ARBA" id="ARBA00022679"/>
    </source>
</evidence>
<evidence type="ECO:0000259" key="2">
    <source>
        <dbReference type="Pfam" id="PF13439"/>
    </source>
</evidence>
<dbReference type="Pfam" id="PF13692">
    <property type="entry name" value="Glyco_trans_1_4"/>
    <property type="match status" value="1"/>
</dbReference>
<dbReference type="AlphaFoldDB" id="F4LIY9"/>
<dbReference type="PANTHER" id="PTHR46401:SF2">
    <property type="entry name" value="GLYCOSYLTRANSFERASE WBBK-RELATED"/>
    <property type="match status" value="1"/>
</dbReference>
<gene>
    <name evidence="3" type="ordered locus">Trebr_1879</name>
</gene>
<dbReference type="GO" id="GO:0009103">
    <property type="term" value="P:lipopolysaccharide biosynthetic process"/>
    <property type="evidence" value="ECO:0007669"/>
    <property type="project" value="TreeGrafter"/>
</dbReference>
<sequence>MTILFITAFPPNQKTAGQDYTRRLLNDLTEKGHSVSLIYADYPGHSIELDNRVNVISVIHPDFRNCLFHLRLHPFYTRRFNSKTLECIKSRSAHFDLLYFDFSQIHVYSLFVNHPNKVLMCHDVICQKFSRKGKVQLPWIKRCEKKLLSTANKIVTFSKKDSNVIKCEYGLDSVPVNFYLKNGQFDYCSSKITIYENTFCFYGAWNRAENTECLEWFFSEVYPNVRGNIEYVVIGGGMSKSLKNWLCAYKNVKCLGFVDNPVVEIAKCQALIAPLHKGAGVKVKVIDALSCGCSVIGTDIAFEGIEDNSENKLFYVADLPGEYADLLNQWKTVSAENKQAVADEFFLRYNKNHFTDLIESKKKADSLS</sequence>
<dbReference type="OrthoDB" id="9807209at2"/>
<dbReference type="STRING" id="906968.Trebr_1879"/>
<protein>
    <recommendedName>
        <fullName evidence="2">Glycosyltransferase subfamily 4-like N-terminal domain-containing protein</fullName>
    </recommendedName>
</protein>
<dbReference type="Gene3D" id="3.40.50.2000">
    <property type="entry name" value="Glycogen Phosphorylase B"/>
    <property type="match status" value="2"/>
</dbReference>
<dbReference type="GO" id="GO:0016757">
    <property type="term" value="F:glycosyltransferase activity"/>
    <property type="evidence" value="ECO:0007669"/>
    <property type="project" value="TreeGrafter"/>
</dbReference>
<keyword evidence="1" id="KW-0808">Transferase</keyword>
<name>F4LIY9_TREBD</name>
<dbReference type="EMBL" id="CP002696">
    <property type="protein sequence ID" value="AEE17298.1"/>
    <property type="molecule type" value="Genomic_DNA"/>
</dbReference>
<dbReference type="Pfam" id="PF13439">
    <property type="entry name" value="Glyco_transf_4"/>
    <property type="match status" value="1"/>
</dbReference>
<keyword evidence="4" id="KW-1185">Reference proteome</keyword>
<proteinExistence type="predicted"/>
<feature type="domain" description="Glycosyltransferase subfamily 4-like N-terminal" evidence="2">
    <location>
        <begin position="20"/>
        <end position="173"/>
    </location>
</feature>
<accession>F4LIY9</accession>
<reference evidence="4" key="1">
    <citation type="submission" date="2011-04" db="EMBL/GenBank/DDBJ databases">
        <title>The complete genome of Treponema brennaborense DSM 12168.</title>
        <authorList>
            <person name="Lucas S."/>
            <person name="Han J."/>
            <person name="Lapidus A."/>
            <person name="Bruce D."/>
            <person name="Goodwin L."/>
            <person name="Pitluck S."/>
            <person name="Peters L."/>
            <person name="Kyrpides N."/>
            <person name="Mavromatis K."/>
            <person name="Ivanova N."/>
            <person name="Mikhailova N."/>
            <person name="Pagani I."/>
            <person name="Teshima H."/>
            <person name="Detter J.C."/>
            <person name="Tapia R."/>
            <person name="Han C."/>
            <person name="Land M."/>
            <person name="Hauser L."/>
            <person name="Markowitz V."/>
            <person name="Cheng J.-F."/>
            <person name="Hugenholtz P."/>
            <person name="Woyke T."/>
            <person name="Wu D."/>
            <person name="Gronow S."/>
            <person name="Wellnitz S."/>
            <person name="Brambilla E."/>
            <person name="Klenk H.-P."/>
            <person name="Eisen J.A."/>
        </authorList>
    </citation>
    <scope>NUCLEOTIDE SEQUENCE [LARGE SCALE GENOMIC DNA]</scope>
    <source>
        <strain evidence="4">DSM 12168 / CIP 105900 / DD5/3</strain>
    </source>
</reference>
<dbReference type="Proteomes" id="UP000006546">
    <property type="component" value="Chromosome"/>
</dbReference>
<dbReference type="SUPFAM" id="SSF53756">
    <property type="entry name" value="UDP-Glycosyltransferase/glycogen phosphorylase"/>
    <property type="match status" value="1"/>
</dbReference>
<dbReference type="PANTHER" id="PTHR46401">
    <property type="entry name" value="GLYCOSYLTRANSFERASE WBBK-RELATED"/>
    <property type="match status" value="1"/>
</dbReference>
<dbReference type="RefSeq" id="WP_013759002.1">
    <property type="nucleotide sequence ID" value="NC_015500.1"/>
</dbReference>